<accession>A0AAD4YJG1</accession>
<dbReference type="Proteomes" id="UP001054821">
    <property type="component" value="Unassembled WGS sequence"/>
</dbReference>
<keyword evidence="2" id="KW-1185">Reference proteome</keyword>
<dbReference type="AlphaFoldDB" id="A0AAD4YJG1"/>
<dbReference type="EMBL" id="JAJFAZ020000018">
    <property type="protein sequence ID" value="KAI5311380.1"/>
    <property type="molecule type" value="Genomic_DNA"/>
</dbReference>
<sequence>MAYLPLLVELRKDGVIATQLEYLTLYMIKLEVENDTRMNNAVREDGALITGSPLCVPKNEDLKREIMEEAHYSACSMHPERQRPYGLMQPLPIPEWKWEHITMDFVFKLPCTSRGHDGI</sequence>
<organism evidence="1 2">
    <name type="scientific">Prunus dulcis</name>
    <name type="common">Almond</name>
    <name type="synonym">Amygdalus dulcis</name>
    <dbReference type="NCBI Taxonomy" id="3755"/>
    <lineage>
        <taxon>Eukaryota</taxon>
        <taxon>Viridiplantae</taxon>
        <taxon>Streptophyta</taxon>
        <taxon>Embryophyta</taxon>
        <taxon>Tracheophyta</taxon>
        <taxon>Spermatophyta</taxon>
        <taxon>Magnoliopsida</taxon>
        <taxon>eudicotyledons</taxon>
        <taxon>Gunneridae</taxon>
        <taxon>Pentapetalae</taxon>
        <taxon>rosids</taxon>
        <taxon>fabids</taxon>
        <taxon>Rosales</taxon>
        <taxon>Rosaceae</taxon>
        <taxon>Amygdaloideae</taxon>
        <taxon>Amygdaleae</taxon>
        <taxon>Prunus</taxon>
    </lineage>
</organism>
<dbReference type="PANTHER" id="PTHR45835">
    <property type="entry name" value="YALI0A06105P"/>
    <property type="match status" value="1"/>
</dbReference>
<reference evidence="1 2" key="1">
    <citation type="journal article" date="2022" name="G3 (Bethesda)">
        <title>Whole-genome sequence and methylome profiling of the almond [Prunus dulcis (Mill.) D.A. Webb] cultivar 'Nonpareil'.</title>
        <authorList>
            <person name="D'Amico-Willman K.M."/>
            <person name="Ouma W.Z."/>
            <person name="Meulia T."/>
            <person name="Sideli G.M."/>
            <person name="Gradziel T.M."/>
            <person name="Fresnedo-Ramirez J."/>
        </authorList>
    </citation>
    <scope>NUCLEOTIDE SEQUENCE [LARGE SCALE GENOMIC DNA]</scope>
    <source>
        <strain evidence="1">Clone GOH B32 T37-40</strain>
    </source>
</reference>
<comment type="caution">
    <text evidence="1">The sequence shown here is derived from an EMBL/GenBank/DDBJ whole genome shotgun (WGS) entry which is preliminary data.</text>
</comment>
<proteinExistence type="predicted"/>
<evidence type="ECO:0000313" key="2">
    <source>
        <dbReference type="Proteomes" id="UP001054821"/>
    </source>
</evidence>
<dbReference type="PANTHER" id="PTHR45835:SF99">
    <property type="entry name" value="CHROMO DOMAIN-CONTAINING PROTEIN-RELATED"/>
    <property type="match status" value="1"/>
</dbReference>
<protein>
    <submittedName>
        <fullName evidence="1">Uncharacterized protein</fullName>
    </submittedName>
</protein>
<evidence type="ECO:0000313" key="1">
    <source>
        <dbReference type="EMBL" id="KAI5311380.1"/>
    </source>
</evidence>
<name>A0AAD4YJG1_PRUDU</name>
<gene>
    <name evidence="1" type="ORF">L3X38_000033</name>
</gene>